<dbReference type="EMBL" id="MCOG01000185">
    <property type="protein sequence ID" value="ORY28549.1"/>
    <property type="molecule type" value="Genomic_DNA"/>
</dbReference>
<dbReference type="PROSITE" id="PS51763">
    <property type="entry name" value="CBM10"/>
    <property type="match status" value="2"/>
</dbReference>
<evidence type="ECO:0000313" key="6">
    <source>
        <dbReference type="EMBL" id="ORY28549.1"/>
    </source>
</evidence>
<dbReference type="Pfam" id="PF02013">
    <property type="entry name" value="CBM_10"/>
    <property type="match status" value="2"/>
</dbReference>
<dbReference type="SUPFAM" id="SSF50370">
    <property type="entry name" value="Ricin B-like lectins"/>
    <property type="match status" value="1"/>
</dbReference>
<feature type="signal peptide" evidence="4">
    <location>
        <begin position="1"/>
        <end position="23"/>
    </location>
</feature>
<dbReference type="OrthoDB" id="4426724at2759"/>
<name>A0A1Y2B134_9FUNG</name>
<gene>
    <name evidence="6" type="ORF">LY90DRAFT_705689</name>
</gene>
<dbReference type="CDD" id="cd00161">
    <property type="entry name" value="beta-trefoil_Ricin-like"/>
    <property type="match status" value="1"/>
</dbReference>
<dbReference type="Proteomes" id="UP000193920">
    <property type="component" value="Unassembled WGS sequence"/>
</dbReference>
<feature type="domain" description="CBM10" evidence="5">
    <location>
        <begin position="330"/>
        <end position="366"/>
    </location>
</feature>
<dbReference type="GO" id="GO:0016787">
    <property type="term" value="F:hydrolase activity"/>
    <property type="evidence" value="ECO:0007669"/>
    <property type="project" value="UniProtKB-KW"/>
</dbReference>
<evidence type="ECO:0000259" key="5">
    <source>
        <dbReference type="PROSITE" id="PS51763"/>
    </source>
</evidence>
<organism evidence="6 7">
    <name type="scientific">Neocallimastix californiae</name>
    <dbReference type="NCBI Taxonomy" id="1754190"/>
    <lineage>
        <taxon>Eukaryota</taxon>
        <taxon>Fungi</taxon>
        <taxon>Fungi incertae sedis</taxon>
        <taxon>Chytridiomycota</taxon>
        <taxon>Chytridiomycota incertae sedis</taxon>
        <taxon>Neocallimastigomycetes</taxon>
        <taxon>Neocallimastigales</taxon>
        <taxon>Neocallimastigaceae</taxon>
        <taxon>Neocallimastix</taxon>
    </lineage>
</organism>
<comment type="caution">
    <text evidence="6">The sequence shown here is derived from an EMBL/GenBank/DDBJ whole genome shotgun (WGS) entry which is preliminary data.</text>
</comment>
<dbReference type="Gene3D" id="3.90.1220.10">
    <property type="entry name" value="Cellulose docking domain, dockering"/>
    <property type="match status" value="2"/>
</dbReference>
<keyword evidence="3" id="KW-0378">Hydrolase</keyword>
<evidence type="ECO:0000256" key="1">
    <source>
        <dbReference type="ARBA" id="ARBA00022729"/>
    </source>
</evidence>
<accession>A0A1Y2B134</accession>
<evidence type="ECO:0000256" key="2">
    <source>
        <dbReference type="ARBA" id="ARBA00022737"/>
    </source>
</evidence>
<protein>
    <recommendedName>
        <fullName evidence="5">CBM10 domain-containing protein</fullName>
    </recommendedName>
</protein>
<dbReference type="InterPro" id="IPR002883">
    <property type="entry name" value="CBM10/Dockerin_dom"/>
</dbReference>
<dbReference type="InterPro" id="IPR035992">
    <property type="entry name" value="Ricin_B-like_lectins"/>
</dbReference>
<keyword evidence="7" id="KW-1185">Reference proteome</keyword>
<keyword evidence="1 4" id="KW-0732">Signal</keyword>
<dbReference type="Gene3D" id="2.80.10.50">
    <property type="match status" value="1"/>
</dbReference>
<evidence type="ECO:0000256" key="3">
    <source>
        <dbReference type="ARBA" id="ARBA00022801"/>
    </source>
</evidence>
<feature type="domain" description="CBM10" evidence="5">
    <location>
        <begin position="286"/>
        <end position="322"/>
    </location>
</feature>
<reference evidence="6 7" key="1">
    <citation type="submission" date="2016-08" db="EMBL/GenBank/DDBJ databases">
        <title>A Parts List for Fungal Cellulosomes Revealed by Comparative Genomics.</title>
        <authorList>
            <consortium name="DOE Joint Genome Institute"/>
            <person name="Haitjema C.H."/>
            <person name="Gilmore S.P."/>
            <person name="Henske J.K."/>
            <person name="Solomon K.V."/>
            <person name="De Groot R."/>
            <person name="Kuo A."/>
            <person name="Mondo S.J."/>
            <person name="Salamov A.A."/>
            <person name="Labutti K."/>
            <person name="Zhao Z."/>
            <person name="Chiniquy J."/>
            <person name="Barry K."/>
            <person name="Brewer H.M."/>
            <person name="Purvine S.O."/>
            <person name="Wright A.T."/>
            <person name="Boxma B."/>
            <person name="Van Alen T."/>
            <person name="Hackstein J.H."/>
            <person name="Baker S.E."/>
            <person name="Grigoriev I.V."/>
            <person name="O'Malley M.A."/>
        </authorList>
    </citation>
    <scope>NUCLEOTIDE SEQUENCE [LARGE SCALE GENOMIC DNA]</scope>
    <source>
        <strain evidence="6 7">G1</strain>
    </source>
</reference>
<dbReference type="SUPFAM" id="SSF55486">
    <property type="entry name" value="Metalloproteases ('zincins'), catalytic domain"/>
    <property type="match status" value="1"/>
</dbReference>
<feature type="chain" id="PRO_5012078877" description="CBM10 domain-containing protein" evidence="4">
    <location>
        <begin position="24"/>
        <end position="418"/>
    </location>
</feature>
<dbReference type="InterPro" id="IPR009034">
    <property type="entry name" value="Dockerin_dom_fun_sf"/>
</dbReference>
<keyword evidence="2" id="KW-0677">Repeat</keyword>
<evidence type="ECO:0000313" key="7">
    <source>
        <dbReference type="Proteomes" id="UP000193920"/>
    </source>
</evidence>
<dbReference type="SUPFAM" id="SSF64571">
    <property type="entry name" value="Cellulose docking domain, dockering"/>
    <property type="match status" value="2"/>
</dbReference>
<dbReference type="AlphaFoldDB" id="A0A1Y2B134"/>
<evidence type="ECO:0000256" key="4">
    <source>
        <dbReference type="SAM" id="SignalP"/>
    </source>
</evidence>
<proteinExistence type="predicted"/>
<sequence>MLFLRSIILSLSIITCFISNALAVVQYTLHKSANPNDDERDAYARITQVMDEALYYYNTYTTLNKFINVYYSSGVPTAEASSNGDLRFGKDRNYMYVGTAMHEIAHTMGMGTTNEYRSMFVNGVFQGQKAQALLREIDGPNAVLKGDSQHFWPYGLNYRSEVKSNQDLINHAKIVNAMYQDIFKESGPTQVRIKSLANGKCMGITNSNTLELMDCGNSATLIKVYAMSSGNDTVYRIELGSRVIDIPNESTAAGIKASTWQYNNGAHQKYIFETAESTKVPETVTSCWSESQGYKCCKGCRIIFEDESGKWGVENDDWCGIEDSVCNSSTCWSLPDYPCCKENTNVVYSDENGDWSIENDDWCGINKSTSNNKNDSKTKTIYLKNYKSGHYLQAVGNDIYQNPLSKNNNSFIWQMIML</sequence>